<dbReference type="PANTHER" id="PTHR11306">
    <property type="entry name" value="NIEMANN PICK TYPE C2 PROTEIN NPC2-RELATED"/>
    <property type="match status" value="1"/>
</dbReference>
<dbReference type="SUPFAM" id="SSF81296">
    <property type="entry name" value="E set domains"/>
    <property type="match status" value="1"/>
</dbReference>
<evidence type="ECO:0000256" key="3">
    <source>
        <dbReference type="ARBA" id="ARBA00022525"/>
    </source>
</evidence>
<keyword evidence="4" id="KW-0732">Signal</keyword>
<keyword evidence="8" id="KW-1185">Reference proteome</keyword>
<organism>
    <name type="scientific">Ixodes scapularis</name>
    <name type="common">Black-legged tick</name>
    <name type="synonym">Deer tick</name>
    <dbReference type="NCBI Taxonomy" id="6945"/>
    <lineage>
        <taxon>Eukaryota</taxon>
        <taxon>Metazoa</taxon>
        <taxon>Ecdysozoa</taxon>
        <taxon>Arthropoda</taxon>
        <taxon>Chelicerata</taxon>
        <taxon>Arachnida</taxon>
        <taxon>Acari</taxon>
        <taxon>Parasitiformes</taxon>
        <taxon>Ixodida</taxon>
        <taxon>Ixodoidea</taxon>
        <taxon>Ixodidae</taxon>
        <taxon>Ixodinae</taxon>
        <taxon>Ixodes</taxon>
    </lineage>
</organism>
<dbReference type="Gene3D" id="2.60.40.770">
    <property type="match status" value="1"/>
</dbReference>
<dbReference type="EMBL" id="DS762805">
    <property type="protein sequence ID" value="EEC08723.1"/>
    <property type="molecule type" value="Genomic_DNA"/>
</dbReference>
<dbReference type="Pfam" id="PF02221">
    <property type="entry name" value="E1_DerP2_DerF2"/>
    <property type="match status" value="1"/>
</dbReference>
<dbReference type="InterPro" id="IPR014756">
    <property type="entry name" value="Ig_E-set"/>
</dbReference>
<sequence length="150" mass="16543">MASSVVLALAVVVCAGFVVGDLVAFKDCGHGNVKSVNIVSCKKAPCKVKIGTRVVFEASFVAPFDVTSAFNDIGAYIERHRFRLPEPRVDACNGYLSPRCPMRKGQTYTYRYTMPVREIYPATPATIEYKLTNEEGRLIGCTSIPVQIFR</sequence>
<dbReference type="EMBL" id="ABJB010437381">
    <property type="status" value="NOT_ANNOTATED_CDS"/>
    <property type="molecule type" value="Genomic_DNA"/>
</dbReference>
<evidence type="ECO:0000256" key="2">
    <source>
        <dbReference type="ARBA" id="ARBA00006370"/>
    </source>
</evidence>
<dbReference type="InterPro" id="IPR003172">
    <property type="entry name" value="ML_dom"/>
</dbReference>
<proteinExistence type="inferred from homology"/>
<dbReference type="SMART" id="SM00737">
    <property type="entry name" value="ML"/>
    <property type="match status" value="1"/>
</dbReference>
<dbReference type="GO" id="GO:0015918">
    <property type="term" value="P:sterol transport"/>
    <property type="evidence" value="ECO:0000318"/>
    <property type="project" value="GO_Central"/>
</dbReference>
<dbReference type="PaxDb" id="6945-B7PQ51"/>
<evidence type="ECO:0000313" key="7">
    <source>
        <dbReference type="EnsemblMetazoa" id="ISCW006111-PA"/>
    </source>
</evidence>
<keyword evidence="3" id="KW-0964">Secreted</keyword>
<evidence type="ECO:0000256" key="4">
    <source>
        <dbReference type="SAM" id="SignalP"/>
    </source>
</evidence>
<dbReference type="InParanoid" id="B7PQ51"/>
<dbReference type="GO" id="GO:0005576">
    <property type="term" value="C:extracellular region"/>
    <property type="evidence" value="ECO:0007669"/>
    <property type="project" value="UniProtKB-SubCell"/>
</dbReference>
<dbReference type="AlphaFoldDB" id="B7PQ51"/>
<protein>
    <submittedName>
        <fullName evidence="6 7">Major epididymal secretory protein HE1, putative</fullName>
    </submittedName>
</protein>
<evidence type="ECO:0000313" key="6">
    <source>
        <dbReference type="EMBL" id="EEC08723.1"/>
    </source>
</evidence>
<feature type="domain" description="MD-2-related lipid-recognition" evidence="5">
    <location>
        <begin position="25"/>
        <end position="146"/>
    </location>
</feature>
<dbReference type="EMBL" id="ABJB010422803">
    <property type="status" value="NOT_ANNOTATED_CDS"/>
    <property type="molecule type" value="Genomic_DNA"/>
</dbReference>
<dbReference type="EnsemblMetazoa" id="ISCW006111-RA">
    <property type="protein sequence ID" value="ISCW006111-PA"/>
    <property type="gene ID" value="ISCW006111"/>
</dbReference>
<evidence type="ECO:0000259" key="5">
    <source>
        <dbReference type="SMART" id="SM00737"/>
    </source>
</evidence>
<dbReference type="GO" id="GO:0032934">
    <property type="term" value="F:sterol binding"/>
    <property type="evidence" value="ECO:0000318"/>
    <property type="project" value="GO_Central"/>
</dbReference>
<name>B7PQ51_IXOSC</name>
<reference evidence="6 8" key="1">
    <citation type="submission" date="2008-03" db="EMBL/GenBank/DDBJ databases">
        <title>Annotation of Ixodes scapularis.</title>
        <authorList>
            <consortium name="Ixodes scapularis Genome Project Consortium"/>
            <person name="Caler E."/>
            <person name="Hannick L.I."/>
            <person name="Bidwell S."/>
            <person name="Joardar V."/>
            <person name="Thiagarajan M."/>
            <person name="Amedeo P."/>
            <person name="Galinsky K.J."/>
            <person name="Schobel S."/>
            <person name="Inman J."/>
            <person name="Hostetler J."/>
            <person name="Miller J."/>
            <person name="Hammond M."/>
            <person name="Megy K."/>
            <person name="Lawson D."/>
            <person name="Kodira C."/>
            <person name="Sutton G."/>
            <person name="Meyer J."/>
            <person name="Hill C.A."/>
            <person name="Birren B."/>
            <person name="Nene V."/>
            <person name="Collins F."/>
            <person name="Alarcon-Chaidez F."/>
            <person name="Wikel S."/>
            <person name="Strausberg R."/>
        </authorList>
    </citation>
    <scope>NUCLEOTIDE SEQUENCE [LARGE SCALE GENOMIC DNA]</scope>
    <source>
        <strain evidence="8">Wikel</strain>
        <strain evidence="6">Wikel colony</strain>
    </source>
</reference>
<reference evidence="7" key="2">
    <citation type="submission" date="2020-05" db="UniProtKB">
        <authorList>
            <consortium name="EnsemblMetazoa"/>
        </authorList>
    </citation>
    <scope>IDENTIFICATION</scope>
    <source>
        <strain evidence="7">wikel</strain>
    </source>
</reference>
<dbReference type="HOGENOM" id="CLU_109192_1_0_1"/>
<comment type="subcellular location">
    <subcellularLocation>
        <location evidence="1">Secreted</location>
    </subcellularLocation>
</comment>
<feature type="chain" id="PRO_5010826304" evidence="4">
    <location>
        <begin position="21"/>
        <end position="150"/>
    </location>
</feature>
<gene>
    <name evidence="6" type="ORF">IscW_ISCW006111</name>
</gene>
<dbReference type="PANTHER" id="PTHR11306:SF68">
    <property type="entry name" value="NPC INTRACELLULAR CHOLESTEROL TRANSPORTER 2"/>
    <property type="match status" value="1"/>
</dbReference>
<evidence type="ECO:0000313" key="8">
    <source>
        <dbReference type="Proteomes" id="UP000001555"/>
    </source>
</evidence>
<accession>B7PQ51</accession>
<dbReference type="VEuPathDB" id="VectorBase:ISCW006111"/>
<dbReference type="FunFam" id="2.60.40.770:FF:000001">
    <property type="entry name" value="NPC intracellular cholesterol transporter 2"/>
    <property type="match status" value="1"/>
</dbReference>
<dbReference type="Proteomes" id="UP000001555">
    <property type="component" value="Unassembled WGS sequence"/>
</dbReference>
<dbReference type="VEuPathDB" id="VectorBase:ISCI006111"/>
<evidence type="ECO:0000256" key="1">
    <source>
        <dbReference type="ARBA" id="ARBA00004613"/>
    </source>
</evidence>
<feature type="signal peptide" evidence="4">
    <location>
        <begin position="1"/>
        <end position="20"/>
    </location>
</feature>
<dbReference type="EMBL" id="ABJB010396350">
    <property type="status" value="NOT_ANNOTATED_CDS"/>
    <property type="molecule type" value="Genomic_DNA"/>
</dbReference>
<comment type="similarity">
    <text evidence="2">Belongs to the NPC2 family.</text>
</comment>
<dbReference type="STRING" id="6945.B7PQ51"/>
<dbReference type="InterPro" id="IPR039670">
    <property type="entry name" value="NPC2-like"/>
</dbReference>